<keyword evidence="3 5" id="KW-1133">Transmembrane helix</keyword>
<dbReference type="PANTHER" id="PTHR23501:SF1">
    <property type="entry name" value="TRANSPORT PROTEIN HSRA-RELATED"/>
    <property type="match status" value="1"/>
</dbReference>
<dbReference type="InterPro" id="IPR020846">
    <property type="entry name" value="MFS_dom"/>
</dbReference>
<feature type="transmembrane region" description="Helical" evidence="5">
    <location>
        <begin position="87"/>
        <end position="106"/>
    </location>
</feature>
<dbReference type="GO" id="GO:0022857">
    <property type="term" value="F:transmembrane transporter activity"/>
    <property type="evidence" value="ECO:0007669"/>
    <property type="project" value="InterPro"/>
</dbReference>
<feature type="transmembrane region" description="Helical" evidence="5">
    <location>
        <begin position="145"/>
        <end position="167"/>
    </location>
</feature>
<feature type="transmembrane region" description="Helical" evidence="5">
    <location>
        <begin position="294"/>
        <end position="319"/>
    </location>
</feature>
<protein>
    <submittedName>
        <fullName evidence="7">MFS transporter</fullName>
    </submittedName>
</protein>
<dbReference type="SUPFAM" id="SSF103473">
    <property type="entry name" value="MFS general substrate transporter"/>
    <property type="match status" value="1"/>
</dbReference>
<feature type="transmembrane region" description="Helical" evidence="5">
    <location>
        <begin position="231"/>
        <end position="253"/>
    </location>
</feature>
<dbReference type="OrthoDB" id="9812221at2"/>
<sequence>MTDIPPPPQPGPAASPPGRLISLLVAAVFFVQLLDSTIIATSLPLIAADFGTDAVAMGSAFTVYLLCMAAFIPAAGSLSERFGARNLLVWAVAGFALSSLAAGLAQSFPGFIAARAAQGASAALMAPVGRILVLQHTPRSGIVQAVATITWPALFAPVLGPVVGGWISTHLGWQWNFFINLPLCLVAILLFLRLAPNRPSGSVSRFDLRGFLLTSGAIVLLLSGFEAFIAGFGALPAAVLLGLGLLAGIAALAHLRRSPAPLFDLGVLAVPAFRLTTLGPGTLCRISINASPFLLPLLFQLGFGLSAVEAGSLLLVYFLGNLAMKSVTTPVLRRFGYRRVLVWNGLAAGLAVAGFAAVPADAGRAGLWVLLFLAGLVRSMQFTALATLSVAEIEDHQRPAAMTLSAMSQQVAMVLAVACSVAVIRLSQQVSGHFPEAGIGDLRIALLVLGATGALAALRFLALHPDAGGEASGNVGRRRRRAETTA</sequence>
<evidence type="ECO:0000256" key="1">
    <source>
        <dbReference type="ARBA" id="ARBA00004141"/>
    </source>
</evidence>
<evidence type="ECO:0000256" key="5">
    <source>
        <dbReference type="SAM" id="Phobius"/>
    </source>
</evidence>
<evidence type="ECO:0000256" key="3">
    <source>
        <dbReference type="ARBA" id="ARBA00022989"/>
    </source>
</evidence>
<reference evidence="8" key="1">
    <citation type="submission" date="2018-09" db="EMBL/GenBank/DDBJ databases">
        <title>Paracoccus onubensis nov. sp. a moderate halophilic bacterium isolated from Gruta de las Maravillas (Aracena, Spain).</title>
        <authorList>
            <person name="Jurado V."/>
            <person name="Gutierrez-Patricio S."/>
            <person name="Gonzalez-Pimentel J.L."/>
            <person name="Miller A.Z."/>
            <person name="Laiz L."/>
            <person name="Saiz-Jimenez C."/>
        </authorList>
    </citation>
    <scope>NUCLEOTIDE SEQUENCE [LARGE SCALE GENOMIC DNA]</scope>
    <source>
        <strain evidence="8">DSM 26381</strain>
    </source>
</reference>
<feature type="transmembrane region" description="Helical" evidence="5">
    <location>
        <begin position="112"/>
        <end position="133"/>
    </location>
</feature>
<feature type="transmembrane region" description="Helical" evidence="5">
    <location>
        <begin position="400"/>
        <end position="424"/>
    </location>
</feature>
<proteinExistence type="predicted"/>
<feature type="transmembrane region" description="Helical" evidence="5">
    <location>
        <begin position="20"/>
        <end position="48"/>
    </location>
</feature>
<dbReference type="Pfam" id="PF07690">
    <property type="entry name" value="MFS_1"/>
    <property type="match status" value="2"/>
</dbReference>
<keyword evidence="2 5" id="KW-0812">Transmembrane</keyword>
<evidence type="ECO:0000256" key="4">
    <source>
        <dbReference type="ARBA" id="ARBA00023136"/>
    </source>
</evidence>
<evidence type="ECO:0000259" key="6">
    <source>
        <dbReference type="PROSITE" id="PS50850"/>
    </source>
</evidence>
<evidence type="ECO:0000256" key="2">
    <source>
        <dbReference type="ARBA" id="ARBA00022692"/>
    </source>
</evidence>
<organism evidence="7 8">
    <name type="scientific">Paracoccus siganidrum</name>
    <dbReference type="NCBI Taxonomy" id="1276757"/>
    <lineage>
        <taxon>Bacteria</taxon>
        <taxon>Pseudomonadati</taxon>
        <taxon>Pseudomonadota</taxon>
        <taxon>Alphaproteobacteria</taxon>
        <taxon>Rhodobacterales</taxon>
        <taxon>Paracoccaceae</taxon>
        <taxon>Paracoccus</taxon>
    </lineage>
</organism>
<dbReference type="Proteomes" id="UP000283587">
    <property type="component" value="Unassembled WGS sequence"/>
</dbReference>
<evidence type="ECO:0000313" key="7">
    <source>
        <dbReference type="EMBL" id="RJL10548.1"/>
    </source>
</evidence>
<dbReference type="EMBL" id="QZEW01000058">
    <property type="protein sequence ID" value="RJL10548.1"/>
    <property type="molecule type" value="Genomic_DNA"/>
</dbReference>
<feature type="transmembrane region" description="Helical" evidence="5">
    <location>
        <begin position="54"/>
        <end position="75"/>
    </location>
</feature>
<comment type="subcellular location">
    <subcellularLocation>
        <location evidence="1">Membrane</location>
        <topology evidence="1">Multi-pass membrane protein</topology>
    </subcellularLocation>
</comment>
<feature type="transmembrane region" description="Helical" evidence="5">
    <location>
        <begin position="265"/>
        <end position="288"/>
    </location>
</feature>
<dbReference type="GO" id="GO:0005886">
    <property type="term" value="C:plasma membrane"/>
    <property type="evidence" value="ECO:0007669"/>
    <property type="project" value="TreeGrafter"/>
</dbReference>
<dbReference type="Gene3D" id="1.20.1250.20">
    <property type="entry name" value="MFS general substrate transporter like domains"/>
    <property type="match status" value="1"/>
</dbReference>
<feature type="transmembrane region" description="Helical" evidence="5">
    <location>
        <begin position="173"/>
        <end position="194"/>
    </location>
</feature>
<name>A0A419A548_9RHOB</name>
<keyword evidence="4 5" id="KW-0472">Membrane</keyword>
<feature type="domain" description="Major facilitator superfamily (MFS) profile" evidence="6">
    <location>
        <begin position="21"/>
        <end position="468"/>
    </location>
</feature>
<comment type="caution">
    <text evidence="7">The sequence shown here is derived from an EMBL/GenBank/DDBJ whole genome shotgun (WGS) entry which is preliminary data.</text>
</comment>
<evidence type="ECO:0000313" key="8">
    <source>
        <dbReference type="Proteomes" id="UP000283587"/>
    </source>
</evidence>
<dbReference type="RefSeq" id="WP_119898749.1">
    <property type="nucleotide sequence ID" value="NZ_QNRC01000010.1"/>
</dbReference>
<feature type="transmembrane region" description="Helical" evidence="5">
    <location>
        <begin position="340"/>
        <end position="360"/>
    </location>
</feature>
<dbReference type="PANTHER" id="PTHR23501">
    <property type="entry name" value="MAJOR FACILITATOR SUPERFAMILY"/>
    <property type="match status" value="1"/>
</dbReference>
<keyword evidence="8" id="KW-1185">Reference proteome</keyword>
<dbReference type="PROSITE" id="PS50850">
    <property type="entry name" value="MFS"/>
    <property type="match status" value="1"/>
</dbReference>
<feature type="transmembrane region" description="Helical" evidence="5">
    <location>
        <begin position="206"/>
        <end position="225"/>
    </location>
</feature>
<dbReference type="InterPro" id="IPR011701">
    <property type="entry name" value="MFS"/>
</dbReference>
<feature type="transmembrane region" description="Helical" evidence="5">
    <location>
        <begin position="444"/>
        <end position="462"/>
    </location>
</feature>
<feature type="transmembrane region" description="Helical" evidence="5">
    <location>
        <begin position="366"/>
        <end position="388"/>
    </location>
</feature>
<dbReference type="Gene3D" id="1.20.1720.10">
    <property type="entry name" value="Multidrug resistance protein D"/>
    <property type="match status" value="1"/>
</dbReference>
<gene>
    <name evidence="7" type="ORF">D3P05_13880</name>
</gene>
<dbReference type="InterPro" id="IPR036259">
    <property type="entry name" value="MFS_trans_sf"/>
</dbReference>
<dbReference type="AlphaFoldDB" id="A0A419A548"/>
<accession>A0A419A548</accession>